<evidence type="ECO:0000313" key="2">
    <source>
        <dbReference type="EMBL" id="KAL2854849.1"/>
    </source>
</evidence>
<protein>
    <submittedName>
        <fullName evidence="2">Uncharacterized protein</fullName>
    </submittedName>
</protein>
<feature type="region of interest" description="Disordered" evidence="1">
    <location>
        <begin position="348"/>
        <end position="408"/>
    </location>
</feature>
<evidence type="ECO:0000313" key="3">
    <source>
        <dbReference type="Proteomes" id="UP001610446"/>
    </source>
</evidence>
<proteinExistence type="predicted"/>
<feature type="region of interest" description="Disordered" evidence="1">
    <location>
        <begin position="704"/>
        <end position="731"/>
    </location>
</feature>
<comment type="caution">
    <text evidence="2">The sequence shown here is derived from an EMBL/GenBank/DDBJ whole genome shotgun (WGS) entry which is preliminary data.</text>
</comment>
<feature type="compositionally biased region" description="Polar residues" evidence="1">
    <location>
        <begin position="287"/>
        <end position="306"/>
    </location>
</feature>
<sequence>MSLHSNPPELEEAYRQIDDANSLTDFDPSDDENVVFRSNSDRHNRRLPPTRSGKEHRLSIASDVSFTSETRRRRAVNPTKDEERLKRATTSRSPVLDRSILGTGPSSDHLQRRESEDQSILDEDHFVVEPSVNVPSTWGSKARHNQGWMNSLKRNRTGLKSDVGDTPSRSSDKLSAKINEQRTAQKEPDRARPASSRYERPSPPGAPTSPKQTEEYPPGGQQIPNTPIAIFPSSIFTKRSPSKRDSQDLLRKLARTTSPNQTPEPTTTGRRIYDKTPIAPGGWIDTPMTQRAPSSQPMETTLQSSPTKIWGLRKLVEETSLEGDEKADTEELLPNFEPLKGKWEKTVEKLPNENVSEENLIKEKSAKEEKVSEKQPERESKRLVEDVGSKSQASERDQKPAIPLPDHPKSALETVLEDHKSNKESLDVGDDTIESLQAILDQEPSDDPKAEEEDDAAYEQQVIGQLELAQSAPPSDMKDFERIEGKLQSLADTMSHLKTGLNQLGNRVSRDTEYIIASLSNSPNPTDSKPFPFKSCECTQNCSTGQTNIPFPRLWKRGNAWWKLRPTWLGWCAFIPLVWYMSESTMCDYYCHPFASPNCEGNCLDPDAPRFPFVIPTMISRWFHLSDILIPLWTLLVAFFRFFAQLLGFSDGYVDDEPRALNLSGKLLIGGTPIEGASATATSTSGGFIPPLSQWTWRQETDVPESVPEVDMVTTPDDPWADVSMDEDEFL</sequence>
<feature type="compositionally biased region" description="Basic and acidic residues" evidence="1">
    <location>
        <begin position="109"/>
        <end position="127"/>
    </location>
</feature>
<dbReference type="EMBL" id="JBFXLU010000013">
    <property type="protein sequence ID" value="KAL2854849.1"/>
    <property type="molecule type" value="Genomic_DNA"/>
</dbReference>
<name>A0ABR4KSS2_9EURO</name>
<accession>A0ABR4KSS2</accession>
<feature type="compositionally biased region" description="Basic and acidic residues" evidence="1">
    <location>
        <begin position="170"/>
        <end position="200"/>
    </location>
</feature>
<feature type="compositionally biased region" description="Polar residues" evidence="1">
    <location>
        <begin position="255"/>
        <end position="269"/>
    </location>
</feature>
<evidence type="ECO:0000256" key="1">
    <source>
        <dbReference type="SAM" id="MobiDB-lite"/>
    </source>
</evidence>
<feature type="region of interest" description="Disordered" evidence="1">
    <location>
        <begin position="253"/>
        <end position="306"/>
    </location>
</feature>
<keyword evidence="3" id="KW-1185">Reference proteome</keyword>
<feature type="compositionally biased region" description="Basic and acidic residues" evidence="1">
    <location>
        <begin position="359"/>
        <end position="399"/>
    </location>
</feature>
<reference evidence="2 3" key="1">
    <citation type="submission" date="2024-07" db="EMBL/GenBank/DDBJ databases">
        <title>Section-level genome sequencing and comparative genomics of Aspergillus sections Usti and Cavernicolus.</title>
        <authorList>
            <consortium name="Lawrence Berkeley National Laboratory"/>
            <person name="Nybo J.L."/>
            <person name="Vesth T.C."/>
            <person name="Theobald S."/>
            <person name="Frisvad J.C."/>
            <person name="Larsen T.O."/>
            <person name="Kjaerboelling I."/>
            <person name="Rothschild-Mancinelli K."/>
            <person name="Lyhne E.K."/>
            <person name="Kogle M.E."/>
            <person name="Barry K."/>
            <person name="Clum A."/>
            <person name="Na H."/>
            <person name="Ledsgaard L."/>
            <person name="Lin J."/>
            <person name="Lipzen A."/>
            <person name="Kuo A."/>
            <person name="Riley R."/>
            <person name="Mondo S."/>
            <person name="Labutti K."/>
            <person name="Haridas S."/>
            <person name="Pangalinan J."/>
            <person name="Salamov A.A."/>
            <person name="Simmons B.A."/>
            <person name="Magnuson J.K."/>
            <person name="Chen J."/>
            <person name="Drula E."/>
            <person name="Henrissat B."/>
            <person name="Wiebenga A."/>
            <person name="Lubbers R.J."/>
            <person name="Gomes A.C."/>
            <person name="Makela M.R."/>
            <person name="Stajich J."/>
            <person name="Grigoriev I.V."/>
            <person name="Mortensen U.H."/>
            <person name="De Vries R.P."/>
            <person name="Baker S.E."/>
            <person name="Andersen M.R."/>
        </authorList>
    </citation>
    <scope>NUCLEOTIDE SEQUENCE [LARGE SCALE GENOMIC DNA]</scope>
    <source>
        <strain evidence="2 3">CBS 123904</strain>
    </source>
</reference>
<gene>
    <name evidence="2" type="ORF">BJY01DRAFT_204943</name>
</gene>
<dbReference type="Proteomes" id="UP001610446">
    <property type="component" value="Unassembled WGS sequence"/>
</dbReference>
<organism evidence="2 3">
    <name type="scientific">Aspergillus pseudoustus</name>
    <dbReference type="NCBI Taxonomy" id="1810923"/>
    <lineage>
        <taxon>Eukaryota</taxon>
        <taxon>Fungi</taxon>
        <taxon>Dikarya</taxon>
        <taxon>Ascomycota</taxon>
        <taxon>Pezizomycotina</taxon>
        <taxon>Eurotiomycetes</taxon>
        <taxon>Eurotiomycetidae</taxon>
        <taxon>Eurotiales</taxon>
        <taxon>Aspergillaceae</taxon>
        <taxon>Aspergillus</taxon>
        <taxon>Aspergillus subgen. Nidulantes</taxon>
    </lineage>
</organism>
<feature type="region of interest" description="Disordered" evidence="1">
    <location>
        <begin position="17"/>
        <end position="227"/>
    </location>
</feature>